<keyword evidence="6" id="KW-1185">Reference proteome</keyword>
<dbReference type="InterPro" id="IPR052067">
    <property type="entry name" value="Metal_resp_HTH_trans_reg"/>
</dbReference>
<feature type="domain" description="HTH marR-type" evidence="4">
    <location>
        <begin position="8"/>
        <end position="141"/>
    </location>
</feature>
<dbReference type="Pfam" id="PF01047">
    <property type="entry name" value="MarR"/>
    <property type="match status" value="1"/>
</dbReference>
<organism evidence="5 6">
    <name type="scientific">Congregibacter variabilis</name>
    <dbReference type="NCBI Taxonomy" id="3081200"/>
    <lineage>
        <taxon>Bacteria</taxon>
        <taxon>Pseudomonadati</taxon>
        <taxon>Pseudomonadota</taxon>
        <taxon>Gammaproteobacteria</taxon>
        <taxon>Cellvibrionales</taxon>
        <taxon>Halieaceae</taxon>
        <taxon>Congregibacter</taxon>
    </lineage>
</organism>
<proteinExistence type="predicted"/>
<evidence type="ECO:0000256" key="3">
    <source>
        <dbReference type="ARBA" id="ARBA00023163"/>
    </source>
</evidence>
<dbReference type="PANTHER" id="PTHR35790:SF4">
    <property type="entry name" value="HTH-TYPE TRANSCRIPTIONAL REGULATOR PCHR"/>
    <property type="match status" value="1"/>
</dbReference>
<dbReference type="Gene3D" id="1.10.10.10">
    <property type="entry name" value="Winged helix-like DNA-binding domain superfamily/Winged helix DNA-binding domain"/>
    <property type="match status" value="1"/>
</dbReference>
<dbReference type="SMART" id="SM00347">
    <property type="entry name" value="HTH_MARR"/>
    <property type="match status" value="1"/>
</dbReference>
<evidence type="ECO:0000259" key="4">
    <source>
        <dbReference type="PROSITE" id="PS50995"/>
    </source>
</evidence>
<sequence length="158" mass="18059">MEALFQLEKFLPYRLDRLAKHISVSLAQVYRRRFNVTVPQWRILALLHETPHMSAKDIAQQGNLDKVMVSRALVGLEERGLLERYVSAEDARVNELCLTTVGTRLFESIAPLALDWQADFLKVLTPQERDDLARILSKLEQHSRSKDPVSTETESATS</sequence>
<keyword evidence="1" id="KW-0805">Transcription regulation</keyword>
<dbReference type="PANTHER" id="PTHR35790">
    <property type="entry name" value="HTH-TYPE TRANSCRIPTIONAL REGULATOR PCHR"/>
    <property type="match status" value="1"/>
</dbReference>
<gene>
    <name evidence="5" type="ORF">R0135_15990</name>
</gene>
<dbReference type="PRINTS" id="PR00598">
    <property type="entry name" value="HTHMARR"/>
</dbReference>
<dbReference type="InterPro" id="IPR036388">
    <property type="entry name" value="WH-like_DNA-bd_sf"/>
</dbReference>
<dbReference type="PROSITE" id="PS50995">
    <property type="entry name" value="HTH_MARR_2"/>
    <property type="match status" value="1"/>
</dbReference>
<keyword evidence="2" id="KW-0238">DNA-binding</keyword>
<evidence type="ECO:0000313" key="6">
    <source>
        <dbReference type="Proteomes" id="UP001626537"/>
    </source>
</evidence>
<evidence type="ECO:0000256" key="1">
    <source>
        <dbReference type="ARBA" id="ARBA00023015"/>
    </source>
</evidence>
<dbReference type="SUPFAM" id="SSF46785">
    <property type="entry name" value="Winged helix' DNA-binding domain"/>
    <property type="match status" value="1"/>
</dbReference>
<accession>A0ABZ0I2A3</accession>
<evidence type="ECO:0000313" key="5">
    <source>
        <dbReference type="EMBL" id="WOJ93265.1"/>
    </source>
</evidence>
<dbReference type="InterPro" id="IPR000835">
    <property type="entry name" value="HTH_MarR-typ"/>
</dbReference>
<dbReference type="Proteomes" id="UP001626537">
    <property type="component" value="Chromosome"/>
</dbReference>
<protein>
    <submittedName>
        <fullName evidence="5">MarR family winged helix-turn-helix transcriptional regulator</fullName>
    </submittedName>
</protein>
<evidence type="ECO:0000256" key="2">
    <source>
        <dbReference type="ARBA" id="ARBA00023125"/>
    </source>
</evidence>
<name>A0ABZ0I2A3_9GAMM</name>
<dbReference type="EMBL" id="CP136864">
    <property type="protein sequence ID" value="WOJ93265.1"/>
    <property type="molecule type" value="Genomic_DNA"/>
</dbReference>
<reference evidence="5 6" key="1">
    <citation type="submission" date="2023-10" db="EMBL/GenBank/DDBJ databases">
        <title>Two novel species belonging to the OM43/NOR5 clade.</title>
        <authorList>
            <person name="Park M."/>
        </authorList>
    </citation>
    <scope>NUCLEOTIDE SEQUENCE [LARGE SCALE GENOMIC DNA]</scope>
    <source>
        <strain evidence="5 6">IMCC43200</strain>
    </source>
</reference>
<dbReference type="RefSeq" id="WP_407347913.1">
    <property type="nucleotide sequence ID" value="NZ_CP136864.1"/>
</dbReference>
<keyword evidence="3" id="KW-0804">Transcription</keyword>
<dbReference type="InterPro" id="IPR036390">
    <property type="entry name" value="WH_DNA-bd_sf"/>
</dbReference>